<reference evidence="1" key="1">
    <citation type="submission" date="2014-11" db="EMBL/GenBank/DDBJ databases">
        <authorList>
            <person name="Amaro Gonzalez C."/>
        </authorList>
    </citation>
    <scope>NUCLEOTIDE SEQUENCE</scope>
</reference>
<evidence type="ECO:0000313" key="1">
    <source>
        <dbReference type="EMBL" id="JAH10624.1"/>
    </source>
</evidence>
<organism evidence="1">
    <name type="scientific">Anguilla anguilla</name>
    <name type="common">European freshwater eel</name>
    <name type="synonym">Muraena anguilla</name>
    <dbReference type="NCBI Taxonomy" id="7936"/>
    <lineage>
        <taxon>Eukaryota</taxon>
        <taxon>Metazoa</taxon>
        <taxon>Chordata</taxon>
        <taxon>Craniata</taxon>
        <taxon>Vertebrata</taxon>
        <taxon>Euteleostomi</taxon>
        <taxon>Actinopterygii</taxon>
        <taxon>Neopterygii</taxon>
        <taxon>Teleostei</taxon>
        <taxon>Anguilliformes</taxon>
        <taxon>Anguillidae</taxon>
        <taxon>Anguilla</taxon>
    </lineage>
</organism>
<reference evidence="1" key="2">
    <citation type="journal article" date="2015" name="Fish Shellfish Immunol.">
        <title>Early steps in the European eel (Anguilla anguilla)-Vibrio vulnificus interaction in the gills: Role of the RtxA13 toxin.</title>
        <authorList>
            <person name="Callol A."/>
            <person name="Pajuelo D."/>
            <person name="Ebbesson L."/>
            <person name="Teles M."/>
            <person name="MacKenzie S."/>
            <person name="Amaro C."/>
        </authorList>
    </citation>
    <scope>NUCLEOTIDE SEQUENCE</scope>
</reference>
<dbReference type="EMBL" id="GBXM01097953">
    <property type="protein sequence ID" value="JAH10624.1"/>
    <property type="molecule type" value="Transcribed_RNA"/>
</dbReference>
<dbReference type="AlphaFoldDB" id="A0A0E9Q1J1"/>
<proteinExistence type="predicted"/>
<accession>A0A0E9Q1J1</accession>
<sequence length="29" mass="3237">MSSSNGKGFSLKTRSSCASTHVMYFLRRP</sequence>
<protein>
    <submittedName>
        <fullName evidence="1">Uncharacterized protein</fullName>
    </submittedName>
</protein>
<name>A0A0E9Q1J1_ANGAN</name>